<dbReference type="Gene3D" id="3.40.640.10">
    <property type="entry name" value="Type I PLP-dependent aspartate aminotransferase-like (Major domain)"/>
    <property type="match status" value="1"/>
</dbReference>
<comment type="caution">
    <text evidence="1">The sequence shown here is derived from an EMBL/GenBank/DDBJ whole genome shotgun (WGS) entry which is preliminary data.</text>
</comment>
<dbReference type="SUPFAM" id="SSF53383">
    <property type="entry name" value="PLP-dependent transferases"/>
    <property type="match status" value="1"/>
</dbReference>
<name>X0YJ67_9ZZZZ</name>
<protein>
    <recommendedName>
        <fullName evidence="2">Aminotransferase DegT</fullName>
    </recommendedName>
</protein>
<dbReference type="GO" id="GO:0008483">
    <property type="term" value="F:transaminase activity"/>
    <property type="evidence" value="ECO:0007669"/>
    <property type="project" value="TreeGrafter"/>
</dbReference>
<evidence type="ECO:0000313" key="1">
    <source>
        <dbReference type="EMBL" id="GAG36851.1"/>
    </source>
</evidence>
<dbReference type="GO" id="GO:0030170">
    <property type="term" value="F:pyridoxal phosphate binding"/>
    <property type="evidence" value="ECO:0007669"/>
    <property type="project" value="TreeGrafter"/>
</dbReference>
<dbReference type="InterPro" id="IPR015424">
    <property type="entry name" value="PyrdxlP-dep_Trfase"/>
</dbReference>
<accession>X0YJ67</accession>
<dbReference type="GO" id="GO:0000271">
    <property type="term" value="P:polysaccharide biosynthetic process"/>
    <property type="evidence" value="ECO:0007669"/>
    <property type="project" value="TreeGrafter"/>
</dbReference>
<gene>
    <name evidence="1" type="ORF">S01H1_72644</name>
</gene>
<dbReference type="AlphaFoldDB" id="X0YJ67"/>
<dbReference type="EMBL" id="BARS01048471">
    <property type="protein sequence ID" value="GAG36851.1"/>
    <property type="molecule type" value="Genomic_DNA"/>
</dbReference>
<evidence type="ECO:0008006" key="2">
    <source>
        <dbReference type="Google" id="ProtNLM"/>
    </source>
</evidence>
<sequence length="212" mass="24389">MPVHLYGMAANMKEVLGFAKKHKLFVIEDAAEALGVKYKGKYCGAFGEIGCFSFFVDKTITTGEGGFVVTNKKKIYQRLLYLRNQGRISRGTFIHPQIGYNFRMTDIQAAVGLVQLKKFKLIAQKKVNIDKLYKRYLKSVQEVTFTTIEPGSDYIPFRTTILCKSAHRLMKFMSSMGIQTRTFFYPLHQQPCFKHLNQNDGKYFPNAIYAYK</sequence>
<dbReference type="InterPro" id="IPR000653">
    <property type="entry name" value="DegT/StrS_aminotransferase"/>
</dbReference>
<dbReference type="PANTHER" id="PTHR30244">
    <property type="entry name" value="TRANSAMINASE"/>
    <property type="match status" value="1"/>
</dbReference>
<organism evidence="1">
    <name type="scientific">marine sediment metagenome</name>
    <dbReference type="NCBI Taxonomy" id="412755"/>
    <lineage>
        <taxon>unclassified sequences</taxon>
        <taxon>metagenomes</taxon>
        <taxon>ecological metagenomes</taxon>
    </lineage>
</organism>
<proteinExistence type="predicted"/>
<feature type="non-terminal residue" evidence="1">
    <location>
        <position position="212"/>
    </location>
</feature>
<reference evidence="1" key="1">
    <citation type="journal article" date="2014" name="Front. Microbiol.">
        <title>High frequency of phylogenetically diverse reductive dehalogenase-homologous genes in deep subseafloor sedimentary metagenomes.</title>
        <authorList>
            <person name="Kawai M."/>
            <person name="Futagami T."/>
            <person name="Toyoda A."/>
            <person name="Takaki Y."/>
            <person name="Nishi S."/>
            <person name="Hori S."/>
            <person name="Arai W."/>
            <person name="Tsubouchi T."/>
            <person name="Morono Y."/>
            <person name="Uchiyama I."/>
            <person name="Ito T."/>
            <person name="Fujiyama A."/>
            <person name="Inagaki F."/>
            <person name="Takami H."/>
        </authorList>
    </citation>
    <scope>NUCLEOTIDE SEQUENCE</scope>
    <source>
        <strain evidence="1">Expedition CK06-06</strain>
    </source>
</reference>
<dbReference type="InterPro" id="IPR015421">
    <property type="entry name" value="PyrdxlP-dep_Trfase_major"/>
</dbReference>
<dbReference type="PANTHER" id="PTHR30244:SF34">
    <property type="entry name" value="DTDP-4-AMINO-4,6-DIDEOXYGALACTOSE TRANSAMINASE"/>
    <property type="match status" value="1"/>
</dbReference>
<dbReference type="Pfam" id="PF01041">
    <property type="entry name" value="DegT_DnrJ_EryC1"/>
    <property type="match status" value="1"/>
</dbReference>